<dbReference type="EMBL" id="PTJD01000019">
    <property type="protein sequence ID" value="PPK91934.1"/>
    <property type="molecule type" value="Genomic_DNA"/>
</dbReference>
<dbReference type="AlphaFoldDB" id="A0A2S6ICI1"/>
<keyword evidence="3" id="KW-1185">Reference proteome</keyword>
<feature type="compositionally biased region" description="Basic and acidic residues" evidence="1">
    <location>
        <begin position="259"/>
        <end position="280"/>
    </location>
</feature>
<feature type="compositionally biased region" description="Basic and acidic residues" evidence="1">
    <location>
        <begin position="404"/>
        <end position="414"/>
    </location>
</feature>
<accession>A0A2S6ICI1</accession>
<sequence length="430" mass="44271">MSGKPARRSFSEIVREWKSLSLAVDIYTIALDVPAQHAETVVAKLKSFEIETARGNCVLELVFRPMRTPERRDPPTPYKVPQNVKDLADVREIARRAIQEREETLTADRSTPAARIQYPAPAPPGTRAPIADDVAQSASDATSIAGEPAAGAPAPGEPTAGAPTAGAPAPGEPAAGAPTAGAPAPGEPAAGAPTAGAPAPGEPTAGAPTAGAPAPGEPTAGAPTAGARASDDVAQSASDAQPPSPTGRVGDNPTRGPVHGKEDNERPSEQRVDADARRVTALDQNLIDSGGVEAPRPNAAERSDERAATVAYARGDLGDGSSWPRVPEHEWTDAGYGRSTGMDMRNVPSWSQAEERSHGTAGLPKPNGALGPEPSAQHWGGGGNDLQTRAREAGQGREQVVTDDNVRADFDRAAQEGLQSTPTRGGIEID</sequence>
<name>A0A2S6ICI1_9ACTN</name>
<feature type="compositionally biased region" description="Low complexity" evidence="1">
    <location>
        <begin position="145"/>
        <end position="240"/>
    </location>
</feature>
<reference evidence="2 3" key="1">
    <citation type="submission" date="2018-02" db="EMBL/GenBank/DDBJ databases">
        <title>Genomic Encyclopedia of Archaeal and Bacterial Type Strains, Phase II (KMG-II): from individual species to whole genera.</title>
        <authorList>
            <person name="Goeker M."/>
        </authorList>
    </citation>
    <scope>NUCLEOTIDE SEQUENCE [LARGE SCALE GENOMIC DNA]</scope>
    <source>
        <strain evidence="2 3">DSM 22857</strain>
    </source>
</reference>
<comment type="caution">
    <text evidence="2">The sequence shown here is derived from an EMBL/GenBank/DDBJ whole genome shotgun (WGS) entry which is preliminary data.</text>
</comment>
<gene>
    <name evidence="2" type="ORF">CLV92_11915</name>
</gene>
<organism evidence="2 3">
    <name type="scientific">Kineococcus xinjiangensis</name>
    <dbReference type="NCBI Taxonomy" id="512762"/>
    <lineage>
        <taxon>Bacteria</taxon>
        <taxon>Bacillati</taxon>
        <taxon>Actinomycetota</taxon>
        <taxon>Actinomycetes</taxon>
        <taxon>Kineosporiales</taxon>
        <taxon>Kineosporiaceae</taxon>
        <taxon>Kineococcus</taxon>
    </lineage>
</organism>
<evidence type="ECO:0000313" key="3">
    <source>
        <dbReference type="Proteomes" id="UP000239485"/>
    </source>
</evidence>
<dbReference type="Proteomes" id="UP000239485">
    <property type="component" value="Unassembled WGS sequence"/>
</dbReference>
<protein>
    <submittedName>
        <fullName evidence="2">Uncharacterized protein</fullName>
    </submittedName>
</protein>
<feature type="region of interest" description="Disordered" evidence="1">
    <location>
        <begin position="101"/>
        <end position="430"/>
    </location>
</feature>
<evidence type="ECO:0000313" key="2">
    <source>
        <dbReference type="EMBL" id="PPK91934.1"/>
    </source>
</evidence>
<proteinExistence type="predicted"/>
<evidence type="ECO:0000256" key="1">
    <source>
        <dbReference type="SAM" id="MobiDB-lite"/>
    </source>
</evidence>